<dbReference type="Proteomes" id="UP000186601">
    <property type="component" value="Unassembled WGS sequence"/>
</dbReference>
<evidence type="ECO:0000313" key="1">
    <source>
        <dbReference type="EMBL" id="PSR72435.1"/>
    </source>
</evidence>
<dbReference type="InterPro" id="IPR032675">
    <property type="entry name" value="LRR_dom_sf"/>
</dbReference>
<evidence type="ECO:0008006" key="3">
    <source>
        <dbReference type="Google" id="ProtNLM"/>
    </source>
</evidence>
<organism evidence="1 2">
    <name type="scientific">Hermanssonia centrifuga</name>
    <dbReference type="NCBI Taxonomy" id="98765"/>
    <lineage>
        <taxon>Eukaryota</taxon>
        <taxon>Fungi</taxon>
        <taxon>Dikarya</taxon>
        <taxon>Basidiomycota</taxon>
        <taxon>Agaricomycotina</taxon>
        <taxon>Agaricomycetes</taxon>
        <taxon>Polyporales</taxon>
        <taxon>Meruliaceae</taxon>
        <taxon>Hermanssonia</taxon>
    </lineage>
</organism>
<dbReference type="EMBL" id="MLYV02001179">
    <property type="protein sequence ID" value="PSR72435.1"/>
    <property type="molecule type" value="Genomic_DNA"/>
</dbReference>
<gene>
    <name evidence="1" type="ORF">PHLCEN_2v11694</name>
</gene>
<keyword evidence="2" id="KW-1185">Reference proteome</keyword>
<accession>A0A2R6NJ71</accession>
<dbReference type="Gene3D" id="3.80.10.10">
    <property type="entry name" value="Ribonuclease Inhibitor"/>
    <property type="match status" value="1"/>
</dbReference>
<sequence length="440" mass="49592">MLDAILDWADEEDWETLQACTLVCHAWLFPSRRLLFRHVRVTGHYDSFFPRDCPIEEHPPTKRILAFLAFIRRPDSLAVRSCIRQLVLCGEPYNLSDADRKFPRVMPSMLVDLLSYLPSLENLELVRLYLGEHTAKQPFPTPIALGSPGYNMLNLSSLGLRSFTLQNGDIQNLVNLLAIFPSINSVFLDYSGIGSREVENEIVARLSVPPHIQIRDLTLVMVDNALLVRIVQDSVTSGTLESLTIVGCNLGEQIHVGALLGACGSNIRNLLLGIELGVFQSHPADPFVNLSAFCSSLALSKCTALESFIIRSKLRLRGNREFGIHILHAFILPQLPLTLRRLTIEIDLTVLHPHYLAQLDWHLVQTALKRFPDLEKVEFIVTNVDVNGKLLYEHKRAVKEGLNWLDERGILGLRDSSPPRITRGLQADDSSWFYLPANRL</sequence>
<comment type="caution">
    <text evidence="1">The sequence shown here is derived from an EMBL/GenBank/DDBJ whole genome shotgun (WGS) entry which is preliminary data.</text>
</comment>
<protein>
    <recommendedName>
        <fullName evidence="3">F-box domain-containing protein</fullName>
    </recommendedName>
</protein>
<name>A0A2R6NJ71_9APHY</name>
<dbReference type="AlphaFoldDB" id="A0A2R6NJ71"/>
<reference evidence="1 2" key="1">
    <citation type="submission" date="2018-02" db="EMBL/GenBank/DDBJ databases">
        <title>Genome sequence of the basidiomycete white-rot fungus Phlebia centrifuga.</title>
        <authorList>
            <person name="Granchi Z."/>
            <person name="Peng M."/>
            <person name="de Vries R.P."/>
            <person name="Hilden K."/>
            <person name="Makela M.R."/>
            <person name="Grigoriev I."/>
            <person name="Riley R."/>
        </authorList>
    </citation>
    <scope>NUCLEOTIDE SEQUENCE [LARGE SCALE GENOMIC DNA]</scope>
    <source>
        <strain evidence="1 2">FBCC195</strain>
    </source>
</reference>
<evidence type="ECO:0000313" key="2">
    <source>
        <dbReference type="Proteomes" id="UP000186601"/>
    </source>
</evidence>
<dbReference type="OrthoDB" id="2739065at2759"/>
<proteinExistence type="predicted"/>
<dbReference type="SUPFAM" id="SSF52047">
    <property type="entry name" value="RNI-like"/>
    <property type="match status" value="1"/>
</dbReference>